<dbReference type="EMBL" id="VFBM01000002">
    <property type="protein sequence ID" value="TNX93660.1"/>
    <property type="molecule type" value="Genomic_DNA"/>
</dbReference>
<sequence>MGAKLTENPEAKKKASDYWKTYLELKSVHKTADAHGTSHSVVHRHLKAFGYRLKGEKFTKQDDQKIIAYYMNTPASSFNLDYLTKELGRGQKTNVSRRARELGLTDKSRIASTEQKARNSTSAKEAIKQHGHPKGFLGKKHTQEVRELISENTSKGLSRLTEDDWAAKNLKQAQTKEKNGTLYPARRKASWKQQWAEVGGVRNFYRSQWELNYAHYLEWLKQKGQILKWEHEPETFWFEGVKRGTCSYLPDFRVTESDGSIVYHEVKGWMDDRSKTKIKRMAIYHPEVKLIVIDAKAYRSLARKVAYLVDGWA</sequence>
<dbReference type="Proteomes" id="UP000314285">
    <property type="component" value="Unassembled WGS sequence"/>
</dbReference>
<dbReference type="InterPro" id="IPR009414">
    <property type="entry name" value="DUF1064"/>
</dbReference>
<dbReference type="Gene3D" id="3.40.91.30">
    <property type="match status" value="1"/>
</dbReference>
<comment type="caution">
    <text evidence="2">The sequence shown here is derived from an EMBL/GenBank/DDBJ whole genome shotgun (WGS) entry which is preliminary data.</text>
</comment>
<name>A0A8H2K5K6_ACIRA</name>
<evidence type="ECO:0000313" key="3">
    <source>
        <dbReference type="Proteomes" id="UP000314285"/>
    </source>
</evidence>
<organism evidence="2 3">
    <name type="scientific">Acinetobacter radioresistens</name>
    <dbReference type="NCBI Taxonomy" id="40216"/>
    <lineage>
        <taxon>Bacteria</taxon>
        <taxon>Pseudomonadati</taxon>
        <taxon>Pseudomonadota</taxon>
        <taxon>Gammaproteobacteria</taxon>
        <taxon>Moraxellales</taxon>
        <taxon>Moraxellaceae</taxon>
        <taxon>Acinetobacter</taxon>
    </lineage>
</organism>
<reference evidence="2 3" key="1">
    <citation type="submission" date="2019-06" db="EMBL/GenBank/DDBJ databases">
        <title>Genome of Acinetobacter radioresistens APH1, a phenol degrading strain.</title>
        <authorList>
            <person name="Liu Y."/>
        </authorList>
    </citation>
    <scope>NUCLEOTIDE SEQUENCE [LARGE SCALE GENOMIC DNA]</scope>
    <source>
        <strain evidence="2 3">APH1</strain>
    </source>
</reference>
<dbReference type="Pfam" id="PF06356">
    <property type="entry name" value="DUF1064"/>
    <property type="match status" value="1"/>
</dbReference>
<evidence type="ECO:0000256" key="1">
    <source>
        <dbReference type="SAM" id="MobiDB-lite"/>
    </source>
</evidence>
<evidence type="ECO:0000313" key="2">
    <source>
        <dbReference type="EMBL" id="TNX93660.1"/>
    </source>
</evidence>
<feature type="region of interest" description="Disordered" evidence="1">
    <location>
        <begin position="112"/>
        <end position="137"/>
    </location>
</feature>
<feature type="compositionally biased region" description="Polar residues" evidence="1">
    <location>
        <begin position="112"/>
        <end position="123"/>
    </location>
</feature>
<accession>A0A8H2K5K6</accession>
<dbReference type="RefSeq" id="WP_139880551.1">
    <property type="nucleotide sequence ID" value="NZ_JBKJAK020000005.1"/>
</dbReference>
<dbReference type="AlphaFoldDB" id="A0A8H2K5K6"/>
<proteinExistence type="predicted"/>
<gene>
    <name evidence="2" type="ORF">FHY67_04275</name>
</gene>
<protein>
    <submittedName>
        <fullName evidence="2">DUF1064 domain-containing protein</fullName>
    </submittedName>
</protein>